<evidence type="ECO:0000256" key="1">
    <source>
        <dbReference type="ARBA" id="ARBA00009986"/>
    </source>
</evidence>
<feature type="domain" description="Aldehyde dehydrogenase" evidence="5">
    <location>
        <begin position="1"/>
        <end position="448"/>
    </location>
</feature>
<evidence type="ECO:0000256" key="4">
    <source>
        <dbReference type="RuleBase" id="RU003345"/>
    </source>
</evidence>
<accession>A0A4Q5LTV5</accession>
<dbReference type="InterPro" id="IPR016161">
    <property type="entry name" value="Ald_DH/histidinol_DH"/>
</dbReference>
<feature type="active site" evidence="3">
    <location>
        <position position="226"/>
    </location>
</feature>
<dbReference type="EMBL" id="SEWF01000065">
    <property type="protein sequence ID" value="RYU92937.1"/>
    <property type="molecule type" value="Genomic_DNA"/>
</dbReference>
<evidence type="ECO:0000256" key="3">
    <source>
        <dbReference type="PROSITE-ProRule" id="PRU10007"/>
    </source>
</evidence>
<dbReference type="RefSeq" id="WP_130023919.1">
    <property type="nucleotide sequence ID" value="NZ_SEWF01000065.1"/>
</dbReference>
<comment type="similarity">
    <text evidence="1 4">Belongs to the aldehyde dehydrogenase family.</text>
</comment>
<protein>
    <submittedName>
        <fullName evidence="6">Aldehyde dehydrogenase family protein</fullName>
    </submittedName>
</protein>
<dbReference type="AlphaFoldDB" id="A0A4Q5LTV5"/>
<sequence>MQVINPATEEIITTLVEDNAESLQAKLKTLQKGQKAWARVPLKKRISIIAQFSELIAENIEELAATLTSEMGKPLQQARNEVNGARARIKYFVENAQKYLKDEVVTRQDNLTERISYEPLGVICNISAWNYPFLVGVNVFIPALIGGNAVFYKPSEFSTLTGQKIEKYLKKAGVPEDVFQVAIGAREVGELLLEMPLDGYFFTGSYRTGQFIYEKVAHKMVPCQLELGGKDPLYVADDVADIQGVAAGTADGAFYNNGQSCCAVERIYVHEKVYDQYVEEFVKEVNGYKIGQPKEEGVYIGALSRQSQLEFLENQVQDALKKGAKLLIGGKSIAGQGYFFEPTVLVDVNHKMSVMKDESFGPIIGIMKVKDDKEATKLMQDTEYGLTAAVYTTDKKRAEKILKQVNAGTGYWNCCDRVSAPLPWSGRKNSGFGATLSHAGIRAFVKPKAWHLRG</sequence>
<evidence type="ECO:0000259" key="5">
    <source>
        <dbReference type="Pfam" id="PF00171"/>
    </source>
</evidence>
<organism evidence="6 7">
    <name type="scientific">Emticicia agri</name>
    <dbReference type="NCBI Taxonomy" id="2492393"/>
    <lineage>
        <taxon>Bacteria</taxon>
        <taxon>Pseudomonadati</taxon>
        <taxon>Bacteroidota</taxon>
        <taxon>Cytophagia</taxon>
        <taxon>Cytophagales</taxon>
        <taxon>Leadbetterellaceae</taxon>
        <taxon>Emticicia</taxon>
    </lineage>
</organism>
<dbReference type="InterPro" id="IPR016160">
    <property type="entry name" value="Ald_DH_CS_CYS"/>
</dbReference>
<dbReference type="Gene3D" id="3.40.309.10">
    <property type="entry name" value="Aldehyde Dehydrogenase, Chain A, domain 2"/>
    <property type="match status" value="1"/>
</dbReference>
<comment type="caution">
    <text evidence="6">The sequence shown here is derived from an EMBL/GenBank/DDBJ whole genome shotgun (WGS) entry which is preliminary data.</text>
</comment>
<dbReference type="Proteomes" id="UP000293162">
    <property type="component" value="Unassembled WGS sequence"/>
</dbReference>
<dbReference type="InterPro" id="IPR016163">
    <property type="entry name" value="Ald_DH_C"/>
</dbReference>
<keyword evidence="7" id="KW-1185">Reference proteome</keyword>
<dbReference type="PROSITE" id="PS00687">
    <property type="entry name" value="ALDEHYDE_DEHYDR_GLU"/>
    <property type="match status" value="1"/>
</dbReference>
<dbReference type="Pfam" id="PF00171">
    <property type="entry name" value="Aldedh"/>
    <property type="match status" value="1"/>
</dbReference>
<dbReference type="Gene3D" id="3.40.605.10">
    <property type="entry name" value="Aldehyde Dehydrogenase, Chain A, domain 1"/>
    <property type="match status" value="1"/>
</dbReference>
<dbReference type="InterPro" id="IPR016162">
    <property type="entry name" value="Ald_DH_N"/>
</dbReference>
<dbReference type="InterPro" id="IPR015590">
    <property type="entry name" value="Aldehyde_DH_dom"/>
</dbReference>
<evidence type="ECO:0000256" key="2">
    <source>
        <dbReference type="ARBA" id="ARBA00023002"/>
    </source>
</evidence>
<evidence type="ECO:0000313" key="6">
    <source>
        <dbReference type="EMBL" id="RYU92937.1"/>
    </source>
</evidence>
<dbReference type="SUPFAM" id="SSF53720">
    <property type="entry name" value="ALDH-like"/>
    <property type="match status" value="1"/>
</dbReference>
<dbReference type="CDD" id="cd07102">
    <property type="entry name" value="ALDH_EDX86601"/>
    <property type="match status" value="1"/>
</dbReference>
<dbReference type="PANTHER" id="PTHR11699">
    <property type="entry name" value="ALDEHYDE DEHYDROGENASE-RELATED"/>
    <property type="match status" value="1"/>
</dbReference>
<evidence type="ECO:0000313" key="7">
    <source>
        <dbReference type="Proteomes" id="UP000293162"/>
    </source>
</evidence>
<proteinExistence type="inferred from homology"/>
<gene>
    <name evidence="6" type="ORF">EWM59_24710</name>
</gene>
<dbReference type="OrthoDB" id="9762913at2"/>
<dbReference type="InterPro" id="IPR029510">
    <property type="entry name" value="Ald_DH_CS_GLU"/>
</dbReference>
<dbReference type="GO" id="GO:0016620">
    <property type="term" value="F:oxidoreductase activity, acting on the aldehyde or oxo group of donors, NAD or NADP as acceptor"/>
    <property type="evidence" value="ECO:0007669"/>
    <property type="project" value="InterPro"/>
</dbReference>
<reference evidence="6 7" key="1">
    <citation type="submission" date="2019-02" db="EMBL/GenBank/DDBJ databases">
        <title>Bacterial novel species Emticicia sp. 17J42-9 isolated from soil.</title>
        <authorList>
            <person name="Jung H.-Y."/>
        </authorList>
    </citation>
    <scope>NUCLEOTIDE SEQUENCE [LARGE SCALE GENOMIC DNA]</scope>
    <source>
        <strain evidence="6 7">17J42-9</strain>
    </source>
</reference>
<name>A0A4Q5LTV5_9BACT</name>
<keyword evidence="2 4" id="KW-0560">Oxidoreductase</keyword>
<dbReference type="FunFam" id="3.40.309.10:FF:000009">
    <property type="entry name" value="Aldehyde dehydrogenase A"/>
    <property type="match status" value="1"/>
</dbReference>
<dbReference type="PROSITE" id="PS00070">
    <property type="entry name" value="ALDEHYDE_DEHYDR_CYS"/>
    <property type="match status" value="1"/>
</dbReference>